<evidence type="ECO:0000313" key="4">
    <source>
        <dbReference type="EnsemblPlants" id="OMERI02G19680.1"/>
    </source>
</evidence>
<dbReference type="Pfam" id="PF00201">
    <property type="entry name" value="UDPGT"/>
    <property type="match status" value="2"/>
</dbReference>
<dbReference type="FunFam" id="3.40.50.2000:FF:000037">
    <property type="entry name" value="Glycosyltransferase"/>
    <property type="match status" value="1"/>
</dbReference>
<dbReference type="HOGENOM" id="CLU_001724_2_3_1"/>
<accession>A0A0E0CLQ5</accession>
<reference evidence="4" key="2">
    <citation type="submission" date="2018-05" db="EMBL/GenBank/DDBJ databases">
        <title>OmerRS3 (Oryza meridionalis Reference Sequence Version 3).</title>
        <authorList>
            <person name="Zhang J."/>
            <person name="Kudrna D."/>
            <person name="Lee S."/>
            <person name="Talag J."/>
            <person name="Welchert J."/>
            <person name="Wing R.A."/>
        </authorList>
    </citation>
    <scope>NUCLEOTIDE SEQUENCE [LARGE SCALE GENOMIC DNA]</scope>
    <source>
        <strain evidence="4">cv. OR44</strain>
    </source>
</reference>
<dbReference type="InterPro" id="IPR002213">
    <property type="entry name" value="UDP_glucos_trans"/>
</dbReference>
<dbReference type="Proteomes" id="UP000008021">
    <property type="component" value="Chromosome 2"/>
</dbReference>
<comment type="similarity">
    <text evidence="1">Belongs to the UDP-glycosyltransferase family.</text>
</comment>
<dbReference type="InterPro" id="IPR058980">
    <property type="entry name" value="Glyco_transf_N"/>
</dbReference>
<dbReference type="GO" id="GO:0035251">
    <property type="term" value="F:UDP-glucosyltransferase activity"/>
    <property type="evidence" value="ECO:0007669"/>
    <property type="project" value="InterPro"/>
</dbReference>
<keyword evidence="2" id="KW-0808">Transferase</keyword>
<organism evidence="4">
    <name type="scientific">Oryza meridionalis</name>
    <dbReference type="NCBI Taxonomy" id="40149"/>
    <lineage>
        <taxon>Eukaryota</taxon>
        <taxon>Viridiplantae</taxon>
        <taxon>Streptophyta</taxon>
        <taxon>Embryophyta</taxon>
        <taxon>Tracheophyta</taxon>
        <taxon>Spermatophyta</taxon>
        <taxon>Magnoliopsida</taxon>
        <taxon>Liliopsida</taxon>
        <taxon>Poales</taxon>
        <taxon>Poaceae</taxon>
        <taxon>BOP clade</taxon>
        <taxon>Oryzoideae</taxon>
        <taxon>Oryzeae</taxon>
        <taxon>Oryzinae</taxon>
        <taxon>Oryza</taxon>
    </lineage>
</organism>
<dbReference type="PANTHER" id="PTHR48049">
    <property type="entry name" value="GLYCOSYLTRANSFERASE"/>
    <property type="match status" value="1"/>
</dbReference>
<dbReference type="Gramene" id="OMERI02G19680.1">
    <property type="protein sequence ID" value="OMERI02G19680.1"/>
    <property type="gene ID" value="OMERI02G19680"/>
</dbReference>
<reference evidence="4" key="1">
    <citation type="submission" date="2015-04" db="UniProtKB">
        <authorList>
            <consortium name="EnsemblPlants"/>
        </authorList>
    </citation>
    <scope>IDENTIFICATION</scope>
</reference>
<evidence type="ECO:0000256" key="1">
    <source>
        <dbReference type="ARBA" id="ARBA00009995"/>
    </source>
</evidence>
<dbReference type="eggNOG" id="KOG1192">
    <property type="taxonomic scope" value="Eukaryota"/>
</dbReference>
<dbReference type="InterPro" id="IPR050481">
    <property type="entry name" value="UDP-glycosyltransf_plant"/>
</dbReference>
<keyword evidence="5" id="KW-1185">Reference proteome</keyword>
<protein>
    <recommendedName>
        <fullName evidence="3">Glycosyltransferase N-terminal domain-containing protein</fullName>
    </recommendedName>
</protein>
<evidence type="ECO:0000313" key="5">
    <source>
        <dbReference type="Proteomes" id="UP000008021"/>
    </source>
</evidence>
<evidence type="ECO:0000256" key="2">
    <source>
        <dbReference type="ARBA" id="ARBA00022679"/>
    </source>
</evidence>
<sequence length="571" mass="61058">MDADDAASPLHVVVFPWLAFGHLLPGLQLADRLASRGHRVSFVSTPRNIARLRARAGRDDRRRRLDFVELTLPRVDGLPDGAEATADVPADKLDALWEASDGLAAPFSAFLDAASAGGSNKIDWVILDSLLCWAAASAADRDVPCVLMMPYSAASCAHFGVPEAGDDGHFPSATARRFVSALERCELLAVRSCVEFEPESVPLLSGIFGKPAVPIGLLPLQLDAAAAAGDGDTACTSWLDGHPPKSVVYVALGSKAPLTPEQRRELALGLELSGAPFLWALRKPHGSGGAGDDDLLPPGFEERTHGRGMVNTGWVPQLKILVHDAVGAYLTHCGYGSVIEGLRFGHPSYLERVKRAGVQVPRDGGSKKVAVGDGAFDRHDVAGAIRAAVVDEESKAVLAANARKLQEVVANAECDDRTTTTLEERTRGRGAVNTGWVPQLKILAHGAVGAYLTHRGYGSVIEGLRFGHPLVMLPLFLDHFPIASYLERVKRAGVQVPRDGCNGKKVAVGDSAFDRHSVARAVRAAVVDEESKAVLAVNARKLQEVVANAECDDRCIDAFIQQLRSYKEKLF</sequence>
<name>A0A0E0CLQ5_9ORYZ</name>
<dbReference type="Gene3D" id="3.40.50.2000">
    <property type="entry name" value="Glycogen Phosphorylase B"/>
    <property type="match status" value="3"/>
</dbReference>
<dbReference type="EnsemblPlants" id="OMERI02G19680.1">
    <property type="protein sequence ID" value="OMERI02G19680.1"/>
    <property type="gene ID" value="OMERI02G19680"/>
</dbReference>
<feature type="domain" description="Glycosyltransferase N-terminal" evidence="3">
    <location>
        <begin position="11"/>
        <end position="139"/>
    </location>
</feature>
<dbReference type="PANTHER" id="PTHR48049:SF60">
    <property type="entry name" value="UDP-GLYCOSYLTRANSFERASE 91B1"/>
    <property type="match status" value="1"/>
</dbReference>
<proteinExistence type="inferred from homology"/>
<dbReference type="CDD" id="cd03784">
    <property type="entry name" value="GT1_Gtf-like"/>
    <property type="match status" value="1"/>
</dbReference>
<evidence type="ECO:0000259" key="3">
    <source>
        <dbReference type="Pfam" id="PF26168"/>
    </source>
</evidence>
<dbReference type="SUPFAM" id="SSF53756">
    <property type="entry name" value="UDP-Glycosyltransferase/glycogen phosphorylase"/>
    <property type="match status" value="2"/>
</dbReference>
<dbReference type="AlphaFoldDB" id="A0A0E0CLQ5"/>
<dbReference type="Pfam" id="PF26168">
    <property type="entry name" value="Glyco_transf_N"/>
    <property type="match status" value="1"/>
</dbReference>